<name>A0A2H4RBP7_9VIRU</name>
<reference evidence="1" key="1">
    <citation type="journal article" date="2018" name="J. Virol.">
        <title>A novel Sulfolobus virus with an exceptional capsid architecture.</title>
        <authorList>
            <person name="Wang H."/>
            <person name="Guo Z."/>
            <person name="Feng H."/>
            <person name="Chen Y."/>
            <person name="Hernandez W."/>
            <person name="Dai X."/>
            <person name="Zhang Z."/>
            <person name="Zheng X."/>
            <person name="Lopez M.M."/>
            <person name="Fu Y."/>
            <person name="Zhang C."/>
            <person name="Zhu P."/>
            <person name="Huang L."/>
        </authorList>
    </citation>
    <scope>NUCLEOTIDE SEQUENCE [LARGE SCALE GENOMIC DNA]</scope>
    <source>
        <strain evidence="1">CR_L</strain>
    </source>
</reference>
<proteinExistence type="predicted"/>
<accession>A0A2H4RBP7</accession>
<keyword evidence="2" id="KW-1185">Reference proteome</keyword>
<protein>
    <submittedName>
        <fullName evidence="1">Uncharacterized protein</fullName>
    </submittedName>
</protein>
<dbReference type="Proteomes" id="UP000242614">
    <property type="component" value="Segment"/>
</dbReference>
<evidence type="ECO:0000313" key="1">
    <source>
        <dbReference type="EMBL" id="ATY46505.1"/>
    </source>
</evidence>
<dbReference type="GeneID" id="40236082"/>
<dbReference type="RefSeq" id="YP_009639293.1">
    <property type="nucleotide sequence ID" value="NC_042347.1"/>
</dbReference>
<dbReference type="EMBL" id="MF144115">
    <property type="protein sequence ID" value="ATY46505.1"/>
    <property type="molecule type" value="Genomic_DNA"/>
</dbReference>
<sequence length="85" mass="9688">MIDPSVIANYILSELKQRGINKIDVIGHKKSKVIELRITCENDECYQFVLSRLSLLNDIEGGIKEVLNENKDKIDNAIKMAKKND</sequence>
<evidence type="ECO:0000313" key="2">
    <source>
        <dbReference type="Proteomes" id="UP000242614"/>
    </source>
</evidence>
<dbReference type="KEGG" id="vg:40236082"/>
<organism evidence="1">
    <name type="scientific">Sulfolobus ellipsoid virus 1</name>
    <dbReference type="NCBI Taxonomy" id="2056194"/>
    <lineage>
        <taxon>Viruses</taxon>
        <taxon>Viruses incertae sedis</taxon>
        <taxon>Ovaliviridae</taxon>
        <taxon>Alphaovalivirus</taxon>
        <taxon>Alphaovalivirus fumarolicaense</taxon>
    </lineage>
</organism>